<keyword evidence="1" id="KW-1133">Transmembrane helix</keyword>
<reference evidence="2 3" key="1">
    <citation type="journal article" date="2019" name="Int. J. Syst. Evol. Microbiol.">
        <title>The Global Catalogue of Microorganisms (GCM) 10K type strain sequencing project: providing services to taxonomists for standard genome sequencing and annotation.</title>
        <authorList>
            <consortium name="The Broad Institute Genomics Platform"/>
            <consortium name="The Broad Institute Genome Sequencing Center for Infectious Disease"/>
            <person name="Wu L."/>
            <person name="Ma J."/>
        </authorList>
    </citation>
    <scope>NUCLEOTIDE SEQUENCE [LARGE SCALE GENOMIC DNA]</scope>
    <source>
        <strain evidence="2 3">JCM 12762</strain>
    </source>
</reference>
<protein>
    <submittedName>
        <fullName evidence="2">DUF1648 domain-containing protein</fullName>
    </submittedName>
</protein>
<feature type="transmembrane region" description="Helical" evidence="1">
    <location>
        <begin position="127"/>
        <end position="146"/>
    </location>
</feature>
<evidence type="ECO:0000313" key="2">
    <source>
        <dbReference type="EMBL" id="GAA1210580.1"/>
    </source>
</evidence>
<feature type="transmembrane region" description="Helical" evidence="1">
    <location>
        <begin position="91"/>
        <end position="115"/>
    </location>
</feature>
<name>A0ABN1VI86_9MICO</name>
<dbReference type="EMBL" id="BAAAKW010000017">
    <property type="protein sequence ID" value="GAA1210580.1"/>
    <property type="molecule type" value="Genomic_DNA"/>
</dbReference>
<accession>A0ABN1VI86</accession>
<evidence type="ECO:0000313" key="3">
    <source>
        <dbReference type="Proteomes" id="UP001500943"/>
    </source>
</evidence>
<sequence>MAQRQQSDVQRDAVAAAVSWLPLIAVVATWLFWRSLLPAEVASRFGSNGEVTSTLPTLLLVGVAAAVCFIAASVGTASANREMPASERRRTFLIAGVSSGLTAAIWIVLAAIAVAAPAGAEPTMGGWGLFAPLAGIFGLVPYFIAAKTRVDLSGPSRPEMQLTEHQSGVWIETVDVSLFAWMAVAALAAIVTLVVVVPIDQGGLESRVTLGVFLVIFLGSVALARLRVRIDSRGLRIVSALMPLLRKSIPLGTIREARTEVLEPANWGGWGYRVAPGRSALLLFAGPGLTVDLMNGKIFSLSLRDPETPAALINGIKTTSLGPNAR</sequence>
<organism evidence="2 3">
    <name type="scientific">Rhodoglobus aureus</name>
    <dbReference type="NCBI Taxonomy" id="191497"/>
    <lineage>
        <taxon>Bacteria</taxon>
        <taxon>Bacillati</taxon>
        <taxon>Actinomycetota</taxon>
        <taxon>Actinomycetes</taxon>
        <taxon>Micrococcales</taxon>
        <taxon>Microbacteriaceae</taxon>
        <taxon>Rhodoglobus</taxon>
    </lineage>
</organism>
<keyword evidence="1" id="KW-0472">Membrane</keyword>
<keyword evidence="1" id="KW-0812">Transmembrane</keyword>
<comment type="caution">
    <text evidence="2">The sequence shown here is derived from an EMBL/GenBank/DDBJ whole genome shotgun (WGS) entry which is preliminary data.</text>
</comment>
<feature type="transmembrane region" description="Helical" evidence="1">
    <location>
        <begin position="208"/>
        <end position="226"/>
    </location>
</feature>
<evidence type="ECO:0000256" key="1">
    <source>
        <dbReference type="SAM" id="Phobius"/>
    </source>
</evidence>
<keyword evidence="3" id="KW-1185">Reference proteome</keyword>
<gene>
    <name evidence="2" type="ORF">GCM10009655_07070</name>
</gene>
<feature type="transmembrane region" description="Helical" evidence="1">
    <location>
        <begin position="12"/>
        <end position="33"/>
    </location>
</feature>
<proteinExistence type="predicted"/>
<dbReference type="RefSeq" id="WP_343923225.1">
    <property type="nucleotide sequence ID" value="NZ_BAAAKW010000017.1"/>
</dbReference>
<dbReference type="Proteomes" id="UP001500943">
    <property type="component" value="Unassembled WGS sequence"/>
</dbReference>
<feature type="transmembrane region" description="Helical" evidence="1">
    <location>
        <begin position="53"/>
        <end position="79"/>
    </location>
</feature>
<feature type="transmembrane region" description="Helical" evidence="1">
    <location>
        <begin position="167"/>
        <end position="196"/>
    </location>
</feature>